<protein>
    <submittedName>
        <fullName evidence="1">Uncharacterized protein</fullName>
    </submittedName>
</protein>
<evidence type="ECO:0000313" key="2">
    <source>
        <dbReference type="Proteomes" id="UP000319499"/>
    </source>
</evidence>
<gene>
    <name evidence="1" type="ORF">ETU09_08095</name>
</gene>
<name>A0A563DAW3_9FLAO</name>
<dbReference type="Proteomes" id="UP000319499">
    <property type="component" value="Unassembled WGS sequence"/>
</dbReference>
<dbReference type="RefSeq" id="WP_146293019.1">
    <property type="nucleotide sequence ID" value="NZ_SELH01000024.1"/>
</dbReference>
<comment type="caution">
    <text evidence="1">The sequence shown here is derived from an EMBL/GenBank/DDBJ whole genome shotgun (WGS) entry which is preliminary data.</text>
</comment>
<accession>A0A563DAW3</accession>
<organism evidence="1 2">
    <name type="scientific">Apibacter muscae</name>
    <dbReference type="NCBI Taxonomy" id="2509004"/>
    <lineage>
        <taxon>Bacteria</taxon>
        <taxon>Pseudomonadati</taxon>
        <taxon>Bacteroidota</taxon>
        <taxon>Flavobacteriia</taxon>
        <taxon>Flavobacteriales</taxon>
        <taxon>Weeksellaceae</taxon>
        <taxon>Apibacter</taxon>
    </lineage>
</organism>
<keyword evidence="2" id="KW-1185">Reference proteome</keyword>
<evidence type="ECO:0000313" key="1">
    <source>
        <dbReference type="EMBL" id="TWP27071.1"/>
    </source>
</evidence>
<dbReference type="EMBL" id="SELH01000024">
    <property type="protein sequence ID" value="TWP27071.1"/>
    <property type="molecule type" value="Genomic_DNA"/>
</dbReference>
<sequence length="67" mass="7655">MKTISISYEQRLNINGNIGYVDFIGEDVIVLVNDNNATEVINIKDIKQIETLTNNLQGWSTKDIHYN</sequence>
<reference evidence="1 2" key="1">
    <citation type="submission" date="2019-02" db="EMBL/GenBank/DDBJ databases">
        <title>Apibacter muscae sp. nov.: a novel member of the house fly microbiota.</title>
        <authorList>
            <person name="Park R."/>
        </authorList>
    </citation>
    <scope>NUCLEOTIDE SEQUENCE [LARGE SCALE GENOMIC DNA]</scope>
    <source>
        <strain evidence="1 2">AL1</strain>
    </source>
</reference>
<proteinExistence type="predicted"/>
<dbReference type="AlphaFoldDB" id="A0A563DAW3"/>